<dbReference type="EMBL" id="JACCCO010000003">
    <property type="protein sequence ID" value="NYF43961.1"/>
    <property type="molecule type" value="Genomic_DNA"/>
</dbReference>
<evidence type="ECO:0000313" key="13">
    <source>
        <dbReference type="Proteomes" id="UP000576393"/>
    </source>
</evidence>
<feature type="domain" description="Putative sensor" evidence="11">
    <location>
        <begin position="61"/>
        <end position="224"/>
    </location>
</feature>
<name>A0A852VC06_9ACTN</name>
<dbReference type="CDD" id="cd16917">
    <property type="entry name" value="HATPase_UhpB-NarQ-NarX-like"/>
    <property type="match status" value="1"/>
</dbReference>
<dbReference type="InterPro" id="IPR011712">
    <property type="entry name" value="Sig_transdc_His_kin_sub3_dim/P"/>
</dbReference>
<dbReference type="InterPro" id="IPR036890">
    <property type="entry name" value="HATPase_C_sf"/>
</dbReference>
<feature type="transmembrane region" description="Helical" evidence="9">
    <location>
        <begin position="59"/>
        <end position="79"/>
    </location>
</feature>
<dbReference type="AlphaFoldDB" id="A0A852VC06"/>
<comment type="catalytic activity">
    <reaction evidence="1">
        <text>ATP + protein L-histidine = ADP + protein N-phospho-L-histidine.</text>
        <dbReference type="EC" id="2.7.13.3"/>
    </reaction>
</comment>
<evidence type="ECO:0000256" key="1">
    <source>
        <dbReference type="ARBA" id="ARBA00000085"/>
    </source>
</evidence>
<evidence type="ECO:0000256" key="7">
    <source>
        <dbReference type="ARBA" id="ARBA00022840"/>
    </source>
</evidence>
<keyword evidence="5" id="KW-0547">Nucleotide-binding</keyword>
<dbReference type="GO" id="GO:0016020">
    <property type="term" value="C:membrane"/>
    <property type="evidence" value="ECO:0007669"/>
    <property type="project" value="InterPro"/>
</dbReference>
<gene>
    <name evidence="12" type="ORF">HDA43_006188</name>
</gene>
<evidence type="ECO:0000259" key="10">
    <source>
        <dbReference type="Pfam" id="PF07730"/>
    </source>
</evidence>
<comment type="caution">
    <text evidence="12">The sequence shown here is derived from an EMBL/GenBank/DDBJ whole genome shotgun (WGS) entry which is preliminary data.</text>
</comment>
<keyword evidence="13" id="KW-1185">Reference proteome</keyword>
<dbReference type="SUPFAM" id="SSF55874">
    <property type="entry name" value="ATPase domain of HSP90 chaperone/DNA topoisomerase II/histidine kinase"/>
    <property type="match status" value="1"/>
</dbReference>
<feature type="domain" description="Signal transduction histidine kinase subgroup 3 dimerisation and phosphoacceptor" evidence="10">
    <location>
        <begin position="248"/>
        <end position="314"/>
    </location>
</feature>
<feature type="transmembrane region" description="Helical" evidence="9">
    <location>
        <begin position="85"/>
        <end position="103"/>
    </location>
</feature>
<evidence type="ECO:0000313" key="12">
    <source>
        <dbReference type="EMBL" id="NYF43961.1"/>
    </source>
</evidence>
<keyword evidence="4" id="KW-0808">Transferase</keyword>
<dbReference type="PANTHER" id="PTHR24421">
    <property type="entry name" value="NITRATE/NITRITE SENSOR PROTEIN NARX-RELATED"/>
    <property type="match status" value="1"/>
</dbReference>
<protein>
    <recommendedName>
        <fullName evidence="2">histidine kinase</fullName>
        <ecNumber evidence="2">2.7.13.3</ecNumber>
    </recommendedName>
</protein>
<keyword evidence="3" id="KW-0597">Phosphoprotein</keyword>
<dbReference type="Pfam" id="PF07730">
    <property type="entry name" value="HisKA_3"/>
    <property type="match status" value="1"/>
</dbReference>
<evidence type="ECO:0000256" key="8">
    <source>
        <dbReference type="ARBA" id="ARBA00023012"/>
    </source>
</evidence>
<dbReference type="InterPro" id="IPR025828">
    <property type="entry name" value="Put_sensor_dom"/>
</dbReference>
<dbReference type="GO" id="GO:0046983">
    <property type="term" value="F:protein dimerization activity"/>
    <property type="evidence" value="ECO:0007669"/>
    <property type="project" value="InterPro"/>
</dbReference>
<proteinExistence type="predicted"/>
<keyword evidence="7" id="KW-0067">ATP-binding</keyword>
<evidence type="ECO:0000256" key="5">
    <source>
        <dbReference type="ARBA" id="ARBA00022741"/>
    </source>
</evidence>
<dbReference type="PANTHER" id="PTHR24421:SF10">
    <property type="entry name" value="NITRATE_NITRITE SENSOR PROTEIN NARQ"/>
    <property type="match status" value="1"/>
</dbReference>
<dbReference type="GO" id="GO:0000155">
    <property type="term" value="F:phosphorelay sensor kinase activity"/>
    <property type="evidence" value="ECO:0007669"/>
    <property type="project" value="InterPro"/>
</dbReference>
<keyword evidence="8" id="KW-0902">Two-component regulatory system</keyword>
<dbReference type="Pfam" id="PF13796">
    <property type="entry name" value="Sensor"/>
    <property type="match status" value="1"/>
</dbReference>
<dbReference type="Gene3D" id="1.20.5.1930">
    <property type="match status" value="1"/>
</dbReference>
<dbReference type="EC" id="2.7.13.3" evidence="2"/>
<evidence type="ECO:0000256" key="6">
    <source>
        <dbReference type="ARBA" id="ARBA00022777"/>
    </source>
</evidence>
<keyword evidence="9" id="KW-0472">Membrane</keyword>
<dbReference type="Gene3D" id="3.30.565.10">
    <property type="entry name" value="Histidine kinase-like ATPase, C-terminal domain"/>
    <property type="match status" value="1"/>
</dbReference>
<keyword evidence="9" id="KW-0812">Transmembrane</keyword>
<dbReference type="GO" id="GO:0005524">
    <property type="term" value="F:ATP binding"/>
    <property type="evidence" value="ECO:0007669"/>
    <property type="project" value="UniProtKB-KW"/>
</dbReference>
<accession>A0A852VC06</accession>
<sequence>MSGVPGASGVPRVPGRVPDPLEVPLLLPGDGPRAPRTALRALTGHPLGFLRTSWPWRSLAYLLSGTVFGAVPALVVWLAVAAGPVAAVAVVAVAAVPGALLAGRYERWLLRLVETAPIADPHAAPPAPGPRAWLRTRLGEQATWREAGHTLLAVTALWWIDLGFVGVGVWIPGLLLSAPLQPSSPLGPALSLLVSLGGVALLPLAAYPVTIWAGARATLVRTLLSDPGAELAEITRSRARLADAFEAERRRIERDLHDGAQQRLVALTLALGMARLDLPAGSPAADRVAEAHEHALLALAELRELIRGIHPRVLTDLGLPDAVLDLAGRSPVPVETDVVLPRRPPPAVEITAYFTVGEALTNVARHSGASHCLVRGRLVSEDPRSGGILVLEVHDDGDGGADPAAGTGLAGLADRLAVVGGVMSLSSPAGGPTLLRVEIPCP</sequence>
<keyword evidence="6 12" id="KW-0418">Kinase</keyword>
<evidence type="ECO:0000256" key="9">
    <source>
        <dbReference type="SAM" id="Phobius"/>
    </source>
</evidence>
<dbReference type="Proteomes" id="UP000576393">
    <property type="component" value="Unassembled WGS sequence"/>
</dbReference>
<dbReference type="RefSeq" id="WP_179827770.1">
    <property type="nucleotide sequence ID" value="NZ_JACCCO010000003.1"/>
</dbReference>
<evidence type="ECO:0000256" key="3">
    <source>
        <dbReference type="ARBA" id="ARBA00022553"/>
    </source>
</evidence>
<dbReference type="InterPro" id="IPR050482">
    <property type="entry name" value="Sensor_HK_TwoCompSys"/>
</dbReference>
<evidence type="ECO:0000256" key="4">
    <source>
        <dbReference type="ARBA" id="ARBA00022679"/>
    </source>
</evidence>
<keyword evidence="9" id="KW-1133">Transmembrane helix</keyword>
<feature type="transmembrane region" description="Helical" evidence="9">
    <location>
        <begin position="151"/>
        <end position="171"/>
    </location>
</feature>
<reference evidence="12 13" key="1">
    <citation type="submission" date="2020-07" db="EMBL/GenBank/DDBJ databases">
        <title>Sequencing the genomes of 1000 actinobacteria strains.</title>
        <authorList>
            <person name="Klenk H.-P."/>
        </authorList>
    </citation>
    <scope>NUCLEOTIDE SEQUENCE [LARGE SCALE GENOMIC DNA]</scope>
    <source>
        <strain evidence="12 13">DSM 45763</strain>
    </source>
</reference>
<feature type="transmembrane region" description="Helical" evidence="9">
    <location>
        <begin position="191"/>
        <end position="215"/>
    </location>
</feature>
<evidence type="ECO:0000256" key="2">
    <source>
        <dbReference type="ARBA" id="ARBA00012438"/>
    </source>
</evidence>
<evidence type="ECO:0000259" key="11">
    <source>
        <dbReference type="Pfam" id="PF13796"/>
    </source>
</evidence>
<organism evidence="12 13">
    <name type="scientific">Streptosporangium sandarakinum</name>
    <dbReference type="NCBI Taxonomy" id="1260955"/>
    <lineage>
        <taxon>Bacteria</taxon>
        <taxon>Bacillati</taxon>
        <taxon>Actinomycetota</taxon>
        <taxon>Actinomycetes</taxon>
        <taxon>Streptosporangiales</taxon>
        <taxon>Streptosporangiaceae</taxon>
        <taxon>Streptosporangium</taxon>
    </lineage>
</organism>